<dbReference type="EMBL" id="AMQM01004529">
    <property type="status" value="NOT_ANNOTATED_CDS"/>
    <property type="molecule type" value="Genomic_DNA"/>
</dbReference>
<evidence type="ECO:0000259" key="9">
    <source>
        <dbReference type="Pfam" id="PF24882"/>
    </source>
</evidence>
<evidence type="ECO:0000313" key="12">
    <source>
        <dbReference type="Proteomes" id="UP000015101"/>
    </source>
</evidence>
<dbReference type="OrthoDB" id="20198at2759"/>
<dbReference type="HOGENOM" id="CLU_018596_1_1_1"/>
<evidence type="ECO:0000256" key="3">
    <source>
        <dbReference type="ARBA" id="ARBA00019080"/>
    </source>
</evidence>
<reference evidence="10 12" key="2">
    <citation type="journal article" date="2013" name="Nature">
        <title>Insights into bilaterian evolution from three spiralian genomes.</title>
        <authorList>
            <person name="Simakov O."/>
            <person name="Marletaz F."/>
            <person name="Cho S.J."/>
            <person name="Edsinger-Gonzales E."/>
            <person name="Havlak P."/>
            <person name="Hellsten U."/>
            <person name="Kuo D.H."/>
            <person name="Larsson T."/>
            <person name="Lv J."/>
            <person name="Arendt D."/>
            <person name="Savage R."/>
            <person name="Osoegawa K."/>
            <person name="de Jong P."/>
            <person name="Grimwood J."/>
            <person name="Chapman J.A."/>
            <person name="Shapiro H."/>
            <person name="Aerts A."/>
            <person name="Otillar R.P."/>
            <person name="Terry A.Y."/>
            <person name="Boore J.L."/>
            <person name="Grigoriev I.V."/>
            <person name="Lindberg D.R."/>
            <person name="Seaver E.C."/>
            <person name="Weisblat D.A."/>
            <person name="Putnam N.H."/>
            <person name="Rokhsar D.S."/>
        </authorList>
    </citation>
    <scope>NUCLEOTIDE SEQUENCE</scope>
</reference>
<dbReference type="InterPro" id="IPR007220">
    <property type="entry name" value="ORC2"/>
</dbReference>
<reference evidence="12" key="1">
    <citation type="submission" date="2012-12" db="EMBL/GenBank/DDBJ databases">
        <authorList>
            <person name="Hellsten U."/>
            <person name="Grimwood J."/>
            <person name="Chapman J.A."/>
            <person name="Shapiro H."/>
            <person name="Aerts A."/>
            <person name="Otillar R.P."/>
            <person name="Terry A.Y."/>
            <person name="Boore J.L."/>
            <person name="Simakov O."/>
            <person name="Marletaz F."/>
            <person name="Cho S.-J."/>
            <person name="Edsinger-Gonzales E."/>
            <person name="Havlak P."/>
            <person name="Kuo D.-H."/>
            <person name="Larsson T."/>
            <person name="Lv J."/>
            <person name="Arendt D."/>
            <person name="Savage R."/>
            <person name="Osoegawa K."/>
            <person name="de Jong P."/>
            <person name="Lindberg D.R."/>
            <person name="Seaver E.C."/>
            <person name="Weisblat D.A."/>
            <person name="Putnam N.H."/>
            <person name="Grigoriev I.V."/>
            <person name="Rokhsar D.S."/>
        </authorList>
    </citation>
    <scope>NUCLEOTIDE SEQUENCE</scope>
</reference>
<evidence type="ECO:0000313" key="10">
    <source>
        <dbReference type="EMBL" id="ESO03670.1"/>
    </source>
</evidence>
<dbReference type="PANTHER" id="PTHR14052:SF0">
    <property type="entry name" value="ORIGIN RECOGNITION COMPLEX SUBUNIT 2"/>
    <property type="match status" value="1"/>
</dbReference>
<dbReference type="EMBL" id="KB096590">
    <property type="protein sequence ID" value="ESO03670.1"/>
    <property type="molecule type" value="Genomic_DNA"/>
</dbReference>
<comment type="function">
    <text evidence="6">Component of the origin recognition complex (ORC) that binds origins of replication. DNA-binding is ATP-dependent. ORC is required to assemble the pre-replication complex necessary to initiate DNA replication.</text>
</comment>
<keyword evidence="5 6" id="KW-0539">Nucleus</keyword>
<dbReference type="PANTHER" id="PTHR14052">
    <property type="entry name" value="ORIGIN RECOGNITION COMPLEX SUBUNIT 2"/>
    <property type="match status" value="1"/>
</dbReference>
<accession>T1G9V8</accession>
<evidence type="ECO:0000259" key="8">
    <source>
        <dbReference type="Pfam" id="PF04084"/>
    </source>
</evidence>
<dbReference type="GO" id="GO:0005664">
    <property type="term" value="C:nuclear origin of replication recognition complex"/>
    <property type="evidence" value="ECO:0007669"/>
    <property type="project" value="UniProtKB-UniRule"/>
</dbReference>
<comment type="similarity">
    <text evidence="2 6">Belongs to the ORC2 family.</text>
</comment>
<dbReference type="KEGG" id="hro:HELRODRAFT_99952"/>
<keyword evidence="7" id="KW-0472">Membrane</keyword>
<name>T1G9V8_HELRO</name>
<dbReference type="AlphaFoldDB" id="T1G9V8"/>
<keyword evidence="7" id="KW-1133">Transmembrane helix</keyword>
<dbReference type="InParanoid" id="T1G9V8"/>
<keyword evidence="7" id="KW-0812">Transmembrane</keyword>
<gene>
    <name evidence="11" type="primary">20217854</name>
    <name evidence="10" type="ORF">HELRODRAFT_99952</name>
</gene>
<evidence type="ECO:0000256" key="5">
    <source>
        <dbReference type="ARBA" id="ARBA00023242"/>
    </source>
</evidence>
<keyword evidence="4 6" id="KW-0235">DNA replication</keyword>
<dbReference type="Pfam" id="PF24882">
    <property type="entry name" value="WHD_ORC2"/>
    <property type="match status" value="1"/>
</dbReference>
<dbReference type="CTD" id="20217854"/>
<dbReference type="STRING" id="6412.T1G9V8"/>
<dbReference type="InterPro" id="IPR056773">
    <property type="entry name" value="WHD_ORC2"/>
</dbReference>
<dbReference type="GO" id="GO:0006260">
    <property type="term" value="P:DNA replication"/>
    <property type="evidence" value="ECO:0007669"/>
    <property type="project" value="UniProtKB-UniRule"/>
</dbReference>
<dbReference type="InterPro" id="IPR056772">
    <property type="entry name" value="RecA-like_ORC2"/>
</dbReference>
<evidence type="ECO:0000313" key="11">
    <source>
        <dbReference type="EnsemblMetazoa" id="HelroP99952"/>
    </source>
</evidence>
<dbReference type="GO" id="GO:0003688">
    <property type="term" value="F:DNA replication origin binding"/>
    <property type="evidence" value="ECO:0007669"/>
    <property type="project" value="UniProtKB-UniRule"/>
</dbReference>
<feature type="domain" description="Origin recognition complex subunit 2 winged-helix" evidence="9">
    <location>
        <begin position="177"/>
        <end position="234"/>
    </location>
</feature>
<dbReference type="Proteomes" id="UP000015101">
    <property type="component" value="Unassembled WGS sequence"/>
</dbReference>
<dbReference type="GeneID" id="20217854"/>
<dbReference type="EnsemblMetazoa" id="HelroT99952">
    <property type="protein sequence ID" value="HelroP99952"/>
    <property type="gene ID" value="HelroG99952"/>
</dbReference>
<reference evidence="11" key="3">
    <citation type="submission" date="2015-06" db="UniProtKB">
        <authorList>
            <consortium name="EnsemblMetazoa"/>
        </authorList>
    </citation>
    <scope>IDENTIFICATION</scope>
</reference>
<protein>
    <recommendedName>
        <fullName evidence="3 6">Origin recognition complex subunit 2</fullName>
    </recommendedName>
</protein>
<comment type="subcellular location">
    <subcellularLocation>
        <location evidence="1 6">Nucleus</location>
    </subcellularLocation>
</comment>
<evidence type="ECO:0000256" key="4">
    <source>
        <dbReference type="ARBA" id="ARBA00022705"/>
    </source>
</evidence>
<feature type="domain" description="Origin recognition complex subunit 2 RecA-like" evidence="8">
    <location>
        <begin position="4"/>
        <end position="120"/>
    </location>
</feature>
<dbReference type="Pfam" id="PF04084">
    <property type="entry name" value="RecA-like_ORC2"/>
    <property type="match status" value="1"/>
</dbReference>
<proteinExistence type="inferred from homology"/>
<keyword evidence="12" id="KW-1185">Reference proteome</keyword>
<evidence type="ECO:0000256" key="6">
    <source>
        <dbReference type="RuleBase" id="RU368084"/>
    </source>
</evidence>
<dbReference type="RefSeq" id="XP_009018227.1">
    <property type="nucleotide sequence ID" value="XM_009019979.1"/>
</dbReference>
<feature type="transmembrane region" description="Helical" evidence="7">
    <location>
        <begin position="12"/>
        <end position="36"/>
    </location>
</feature>
<dbReference type="OMA" id="WETHCCK"/>
<evidence type="ECO:0000256" key="2">
    <source>
        <dbReference type="ARBA" id="ARBA00007421"/>
    </source>
</evidence>
<sequence>MMRQQLLSDYTCIVVNGFFPSLTLKSVSLLIFKFFLGQENFSGKRLANWLVGWFASNPDVFILLNNIDGTCLRNEKIQNTFSLLCTIKGIHIIATIDHINAPLLWDHNKMSQLNWVWFDCTTFETYSMETSYENSILVQQSGVLVLSSLTHVMKSLTPNARGIFILISKYQLEAKSEHGYQGIAFPDLYLKCREAFLVNSEPTLRTQLVEFKDHKLIKTKKGLDGVECIVIAVEDNTLATFVEQQDQQ</sequence>
<comment type="subunit">
    <text evidence="6">Component of the origin recognition complex (ORC).</text>
</comment>
<evidence type="ECO:0000256" key="1">
    <source>
        <dbReference type="ARBA" id="ARBA00004123"/>
    </source>
</evidence>
<evidence type="ECO:0000256" key="7">
    <source>
        <dbReference type="SAM" id="Phobius"/>
    </source>
</evidence>
<organism evidence="11 12">
    <name type="scientific">Helobdella robusta</name>
    <name type="common">Californian leech</name>
    <dbReference type="NCBI Taxonomy" id="6412"/>
    <lineage>
        <taxon>Eukaryota</taxon>
        <taxon>Metazoa</taxon>
        <taxon>Spiralia</taxon>
        <taxon>Lophotrochozoa</taxon>
        <taxon>Annelida</taxon>
        <taxon>Clitellata</taxon>
        <taxon>Hirudinea</taxon>
        <taxon>Rhynchobdellida</taxon>
        <taxon>Glossiphoniidae</taxon>
        <taxon>Helobdella</taxon>
    </lineage>
</organism>
<dbReference type="eggNOG" id="KOG2928">
    <property type="taxonomic scope" value="Eukaryota"/>
</dbReference>